<name>A0A833TVI6_JUGRE</name>
<comment type="caution">
    <text evidence="2">The sequence shown here is derived from an EMBL/GenBank/DDBJ whole genome shotgun (WGS) entry which is preliminary data.</text>
</comment>
<feature type="non-terminal residue" evidence="2">
    <location>
        <position position="165"/>
    </location>
</feature>
<dbReference type="AlphaFoldDB" id="A0A833TVI6"/>
<dbReference type="Pfam" id="PF14111">
    <property type="entry name" value="DUF4283"/>
    <property type="match status" value="1"/>
</dbReference>
<dbReference type="EMBL" id="LIHL02000014">
    <property type="protein sequence ID" value="KAF5447349.1"/>
    <property type="molecule type" value="Genomic_DNA"/>
</dbReference>
<evidence type="ECO:0000313" key="2">
    <source>
        <dbReference type="EMBL" id="KAF5447349.1"/>
    </source>
</evidence>
<gene>
    <name evidence="2" type="ORF">F2P56_032906</name>
</gene>
<dbReference type="InterPro" id="IPR040256">
    <property type="entry name" value="At4g02000-like"/>
</dbReference>
<feature type="domain" description="DUF4283" evidence="1">
    <location>
        <begin position="44"/>
        <end position="107"/>
    </location>
</feature>
<reference evidence="2" key="2">
    <citation type="submission" date="2020-03" db="EMBL/GenBank/DDBJ databases">
        <title>Walnut 2.0.</title>
        <authorList>
            <person name="Marrano A."/>
            <person name="Britton M."/>
            <person name="Zimin A.V."/>
            <person name="Zaini P.A."/>
            <person name="Workman R."/>
            <person name="Puiu D."/>
            <person name="Bianco L."/>
            <person name="Allen B.J."/>
            <person name="Troggio M."/>
            <person name="Leslie C.A."/>
            <person name="Timp W."/>
            <person name="Dendekar A."/>
            <person name="Salzberg S.L."/>
            <person name="Neale D.B."/>
        </authorList>
    </citation>
    <scope>NUCLEOTIDE SEQUENCE</scope>
    <source>
        <tissue evidence="2">Leaves</tissue>
    </source>
</reference>
<dbReference type="PANTHER" id="PTHR31286:SF62">
    <property type="entry name" value="ZINC FINGER, CCHC-TYPE-LIKE PROTEIN"/>
    <property type="match status" value="1"/>
</dbReference>
<dbReference type="InterPro" id="IPR025558">
    <property type="entry name" value="DUF4283"/>
</dbReference>
<evidence type="ECO:0000313" key="3">
    <source>
        <dbReference type="Proteomes" id="UP000619265"/>
    </source>
</evidence>
<reference evidence="2" key="1">
    <citation type="submission" date="2015-10" db="EMBL/GenBank/DDBJ databases">
        <authorList>
            <person name="Martinez-Garcia P.J."/>
            <person name="Crepeau M.W."/>
            <person name="Puiu D."/>
            <person name="Gonzalez-Ibeas D."/>
            <person name="Whalen J."/>
            <person name="Stevens K."/>
            <person name="Paul R."/>
            <person name="Butterfield T."/>
            <person name="Britton M."/>
            <person name="Reagan R."/>
            <person name="Chakraborty S."/>
            <person name="Walawage S.L."/>
            <person name="Vasquez-Gross H.A."/>
            <person name="Cardeno C."/>
            <person name="Famula R."/>
            <person name="Pratt K."/>
            <person name="Kuruganti S."/>
            <person name="Aradhya M.K."/>
            <person name="Leslie C.A."/>
            <person name="Dandekar A.M."/>
            <person name="Salzberg S.L."/>
            <person name="Wegrzyn J.L."/>
            <person name="Langley C.H."/>
            <person name="Neale D.B."/>
        </authorList>
    </citation>
    <scope>NUCLEOTIDE SEQUENCE</scope>
    <source>
        <tissue evidence="2">Leaves</tissue>
    </source>
</reference>
<dbReference type="PANTHER" id="PTHR31286">
    <property type="entry name" value="GLYCINE-RICH CELL WALL STRUCTURAL PROTEIN 1.8-LIKE"/>
    <property type="match status" value="1"/>
</dbReference>
<protein>
    <recommendedName>
        <fullName evidence="1">DUF4283 domain-containing protein</fullName>
    </recommendedName>
</protein>
<evidence type="ECO:0000259" key="1">
    <source>
        <dbReference type="Pfam" id="PF14111"/>
    </source>
</evidence>
<sequence length="165" mass="19004">MEEELESLWKGFTLTDQEKKGFEVTKTEVETVAGEKKFCLQLLVVAEKQVNKEAFRTTMSKLWSPEGWIQFKEMGINKFLMEFEMEQDKKKVLQGHPWTFDRFLVCMEDVDWSAPPNEASFSQESFWIQIHNMPLGSMNTEIGSQIGASIGEIMEIDSDTSGCAW</sequence>
<dbReference type="Gramene" id="Jr14_15240_p1">
    <property type="protein sequence ID" value="cds.Jr14_15240_p1"/>
    <property type="gene ID" value="Jr14_15240"/>
</dbReference>
<dbReference type="Proteomes" id="UP000619265">
    <property type="component" value="Unassembled WGS sequence"/>
</dbReference>
<proteinExistence type="predicted"/>
<organism evidence="2 3">
    <name type="scientific">Juglans regia</name>
    <name type="common">English walnut</name>
    <dbReference type="NCBI Taxonomy" id="51240"/>
    <lineage>
        <taxon>Eukaryota</taxon>
        <taxon>Viridiplantae</taxon>
        <taxon>Streptophyta</taxon>
        <taxon>Embryophyta</taxon>
        <taxon>Tracheophyta</taxon>
        <taxon>Spermatophyta</taxon>
        <taxon>Magnoliopsida</taxon>
        <taxon>eudicotyledons</taxon>
        <taxon>Gunneridae</taxon>
        <taxon>Pentapetalae</taxon>
        <taxon>rosids</taxon>
        <taxon>fabids</taxon>
        <taxon>Fagales</taxon>
        <taxon>Juglandaceae</taxon>
        <taxon>Juglans</taxon>
    </lineage>
</organism>
<accession>A0A833TVI6</accession>